<evidence type="ECO:0000256" key="2">
    <source>
        <dbReference type="ARBA" id="ARBA00022723"/>
    </source>
</evidence>
<sequence length="348" mass="38249">MTAEKTLPILDISRLDAGPAERGAFLRDLRHTARDVGFFYLSGHGVPDALTREIVAQSRRFFALPTEDKLAIEMVNSPHFRGYTRIGRELTRGAADWREQIDFGSERPRLPIGPDTPAWARLQGPNLWPAAQPELKGVVTEWQGRLTDIAVRLLKAFAVSLEQDENVFAPIYETGPIQHLKLIRYPGRDATESDQGVGAHKDGGFLTLLLQDENQGGLQVIDQSGDWIDAPAIPGTFIVNIGEVLEIASNGYLRATVHRVVTPPAGRDRVSVAFFFGAALDATVPLLEITPALAAEALGPATDPQNPLFREIGQNYLKGRLRSHPDVAERHYADLLDPTAKREPASAY</sequence>
<keyword evidence="6" id="KW-0223">Dioxygenase</keyword>
<comment type="similarity">
    <text evidence="1 4">Belongs to the iron/ascorbate-dependent oxidoreductase family.</text>
</comment>
<dbReference type="GO" id="GO:0051213">
    <property type="term" value="F:dioxygenase activity"/>
    <property type="evidence" value="ECO:0007669"/>
    <property type="project" value="UniProtKB-KW"/>
</dbReference>
<evidence type="ECO:0000259" key="5">
    <source>
        <dbReference type="PROSITE" id="PS51471"/>
    </source>
</evidence>
<dbReference type="GO" id="GO:0046872">
    <property type="term" value="F:metal ion binding"/>
    <property type="evidence" value="ECO:0007669"/>
    <property type="project" value="UniProtKB-KW"/>
</dbReference>
<evidence type="ECO:0000256" key="1">
    <source>
        <dbReference type="ARBA" id="ARBA00008056"/>
    </source>
</evidence>
<dbReference type="InterPro" id="IPR026992">
    <property type="entry name" value="DIOX_N"/>
</dbReference>
<dbReference type="AlphaFoldDB" id="A0A840AS53"/>
<name>A0A840AS53_9HYPH</name>
<gene>
    <name evidence="6" type="ORF">GGR25_003141</name>
</gene>
<evidence type="ECO:0000313" key="7">
    <source>
        <dbReference type="Proteomes" id="UP000553963"/>
    </source>
</evidence>
<dbReference type="SUPFAM" id="SSF51197">
    <property type="entry name" value="Clavaminate synthase-like"/>
    <property type="match status" value="1"/>
</dbReference>
<dbReference type="PROSITE" id="PS51471">
    <property type="entry name" value="FE2OG_OXY"/>
    <property type="match status" value="1"/>
</dbReference>
<dbReference type="Proteomes" id="UP000553963">
    <property type="component" value="Unassembled WGS sequence"/>
</dbReference>
<dbReference type="Pfam" id="PF03171">
    <property type="entry name" value="2OG-FeII_Oxy"/>
    <property type="match status" value="1"/>
</dbReference>
<protein>
    <submittedName>
        <fullName evidence="6">Isopenicillin N synthase-like dioxygenase</fullName>
    </submittedName>
</protein>
<proteinExistence type="inferred from homology"/>
<keyword evidence="2 4" id="KW-0479">Metal-binding</keyword>
<evidence type="ECO:0000256" key="3">
    <source>
        <dbReference type="ARBA" id="ARBA00023004"/>
    </source>
</evidence>
<evidence type="ECO:0000256" key="4">
    <source>
        <dbReference type="RuleBase" id="RU003682"/>
    </source>
</evidence>
<feature type="domain" description="Fe2OG dioxygenase" evidence="5">
    <location>
        <begin position="176"/>
        <end position="278"/>
    </location>
</feature>
<keyword evidence="3 4" id="KW-0408">Iron</keyword>
<dbReference type="InterPro" id="IPR027443">
    <property type="entry name" value="IPNS-like_sf"/>
</dbReference>
<dbReference type="Gene3D" id="2.60.120.330">
    <property type="entry name" value="B-lactam Antibiotic, Isopenicillin N Synthase, Chain"/>
    <property type="match status" value="1"/>
</dbReference>
<dbReference type="InterPro" id="IPR044861">
    <property type="entry name" value="IPNS-like_FE2OG_OXY"/>
</dbReference>
<dbReference type="PRINTS" id="PR00682">
    <property type="entry name" value="IPNSYNTHASE"/>
</dbReference>
<accession>A0A840AS53</accession>
<dbReference type="RefSeq" id="WP_246409838.1">
    <property type="nucleotide sequence ID" value="NZ_JACIDS010000004.1"/>
</dbReference>
<keyword evidence="7" id="KW-1185">Reference proteome</keyword>
<keyword evidence="4" id="KW-0560">Oxidoreductase</keyword>
<evidence type="ECO:0000313" key="6">
    <source>
        <dbReference type="EMBL" id="MBB3932083.1"/>
    </source>
</evidence>
<comment type="caution">
    <text evidence="6">The sequence shown here is derived from an EMBL/GenBank/DDBJ whole genome shotgun (WGS) entry which is preliminary data.</text>
</comment>
<dbReference type="PANTHER" id="PTHR47991">
    <property type="entry name" value="OXOGLUTARATE/IRON-DEPENDENT DIOXYGENASE"/>
    <property type="match status" value="1"/>
</dbReference>
<reference evidence="6 7" key="1">
    <citation type="submission" date="2020-08" db="EMBL/GenBank/DDBJ databases">
        <title>Genomic Encyclopedia of Type Strains, Phase IV (KMG-IV): sequencing the most valuable type-strain genomes for metagenomic binning, comparative biology and taxonomic classification.</title>
        <authorList>
            <person name="Goeker M."/>
        </authorList>
    </citation>
    <scope>NUCLEOTIDE SEQUENCE [LARGE SCALE GENOMIC DNA]</scope>
    <source>
        <strain evidence="6 7">DSM 25966</strain>
    </source>
</reference>
<organism evidence="6 7">
    <name type="scientific">Kaistia hirudinis</name>
    <dbReference type="NCBI Taxonomy" id="1293440"/>
    <lineage>
        <taxon>Bacteria</taxon>
        <taxon>Pseudomonadati</taxon>
        <taxon>Pseudomonadota</taxon>
        <taxon>Alphaproteobacteria</taxon>
        <taxon>Hyphomicrobiales</taxon>
        <taxon>Kaistiaceae</taxon>
        <taxon>Kaistia</taxon>
    </lineage>
</organism>
<dbReference type="Pfam" id="PF14226">
    <property type="entry name" value="DIOX_N"/>
    <property type="match status" value="1"/>
</dbReference>
<dbReference type="InterPro" id="IPR050295">
    <property type="entry name" value="Plant_2OG-oxidoreductases"/>
</dbReference>
<dbReference type="InterPro" id="IPR005123">
    <property type="entry name" value="Oxoglu/Fe-dep_dioxygenase_dom"/>
</dbReference>
<dbReference type="EMBL" id="JACIDS010000004">
    <property type="protein sequence ID" value="MBB3932083.1"/>
    <property type="molecule type" value="Genomic_DNA"/>
</dbReference>